<dbReference type="AlphaFoldDB" id="A0A7W3W3Y3"/>
<proteinExistence type="predicted"/>
<dbReference type="RefSeq" id="WP_182895088.1">
    <property type="nucleotide sequence ID" value="NZ_JACGZW010000013.1"/>
</dbReference>
<evidence type="ECO:0000313" key="2">
    <source>
        <dbReference type="Proteomes" id="UP000526734"/>
    </source>
</evidence>
<accession>A0A7W3W3Y3</accession>
<protein>
    <submittedName>
        <fullName evidence="1">Uncharacterized protein</fullName>
    </submittedName>
</protein>
<reference evidence="1 2" key="1">
    <citation type="submission" date="2020-08" db="EMBL/GenBank/DDBJ databases">
        <title>Amycolatopsis sp. nov. DR6-1 isolated from Dendrobium heterocarpum.</title>
        <authorList>
            <person name="Tedsree N."/>
            <person name="Kuncharoen N."/>
            <person name="Likhitwitayawuid K."/>
            <person name="Tanasupawat S."/>
        </authorList>
    </citation>
    <scope>NUCLEOTIDE SEQUENCE [LARGE SCALE GENOMIC DNA]</scope>
    <source>
        <strain evidence="1 2">DR6-1</strain>
    </source>
</reference>
<sequence>MQVSSLPSQVRNWFQMQGTARAVQLAPGVWTALQDGATVEDAVNTDVLDGFCSSIKAFERVCRGGRMHTGACW</sequence>
<dbReference type="Proteomes" id="UP000526734">
    <property type="component" value="Unassembled WGS sequence"/>
</dbReference>
<organism evidence="1 2">
    <name type="scientific">Amycolatopsis dendrobii</name>
    <dbReference type="NCBI Taxonomy" id="2760662"/>
    <lineage>
        <taxon>Bacteria</taxon>
        <taxon>Bacillati</taxon>
        <taxon>Actinomycetota</taxon>
        <taxon>Actinomycetes</taxon>
        <taxon>Pseudonocardiales</taxon>
        <taxon>Pseudonocardiaceae</taxon>
        <taxon>Amycolatopsis</taxon>
    </lineage>
</organism>
<comment type="caution">
    <text evidence="1">The sequence shown here is derived from an EMBL/GenBank/DDBJ whole genome shotgun (WGS) entry which is preliminary data.</text>
</comment>
<gene>
    <name evidence="1" type="ORF">H4281_34680</name>
</gene>
<evidence type="ECO:0000313" key="1">
    <source>
        <dbReference type="EMBL" id="MBB1158320.1"/>
    </source>
</evidence>
<dbReference type="EMBL" id="JACGZW010000013">
    <property type="protein sequence ID" value="MBB1158320.1"/>
    <property type="molecule type" value="Genomic_DNA"/>
</dbReference>
<keyword evidence="2" id="KW-1185">Reference proteome</keyword>
<name>A0A7W3W3Y3_9PSEU</name>